<dbReference type="InterPro" id="IPR048682">
    <property type="entry name" value="COG4"/>
</dbReference>
<dbReference type="InterPro" id="IPR013167">
    <property type="entry name" value="COG4_M"/>
</dbReference>
<dbReference type="PANTHER" id="PTHR24016">
    <property type="entry name" value="CONSERVED OLIGOMERIC GOLGI COMPLEX SUBUNIT 4"/>
    <property type="match status" value="1"/>
</dbReference>
<dbReference type="GO" id="GO:0000139">
    <property type="term" value="C:Golgi membrane"/>
    <property type="evidence" value="ECO:0007669"/>
    <property type="project" value="UniProtKB-SubCell"/>
</dbReference>
<keyword evidence="6" id="KW-0333">Golgi apparatus</keyword>
<dbReference type="PANTHER" id="PTHR24016:SF0">
    <property type="entry name" value="CONSERVED OLIGOMERIC GOLGI COMPLEX SUBUNIT 4"/>
    <property type="match status" value="1"/>
</dbReference>
<evidence type="ECO:0000313" key="10">
    <source>
        <dbReference type="EMBL" id="QSL64670.1"/>
    </source>
</evidence>
<evidence type="ECO:0000256" key="7">
    <source>
        <dbReference type="ARBA" id="ARBA00023136"/>
    </source>
</evidence>
<keyword evidence="7" id="KW-0472">Membrane</keyword>
<keyword evidence="11" id="KW-1185">Reference proteome</keyword>
<evidence type="ECO:0000256" key="3">
    <source>
        <dbReference type="ARBA" id="ARBA00020975"/>
    </source>
</evidence>
<feature type="domain" description="COG4 transport protein middle alpha-helical bundle" evidence="9">
    <location>
        <begin position="119"/>
        <end position="441"/>
    </location>
</feature>
<evidence type="ECO:0000256" key="2">
    <source>
        <dbReference type="ARBA" id="ARBA00009215"/>
    </source>
</evidence>
<reference evidence="10" key="1">
    <citation type="submission" date="2020-06" db="EMBL/GenBank/DDBJ databases">
        <title>Genomes of multiple members of Pneumocystis genus reveal paths to human pathogen Pneumocystis jirovecii.</title>
        <authorList>
            <person name="Cisse O.H."/>
            <person name="Ma L."/>
            <person name="Dekker J."/>
            <person name="Khil P."/>
            <person name="Jo J."/>
            <person name="Brenchley J."/>
            <person name="Blair R."/>
            <person name="Pahar B."/>
            <person name="Chabe M."/>
            <person name="Van Rompay K.A."/>
            <person name="Keesler R."/>
            <person name="Sukura A."/>
            <person name="Hirsch V."/>
            <person name="Kutty G."/>
            <person name="Liu Y."/>
            <person name="Peng L."/>
            <person name="Chen J."/>
            <person name="Song J."/>
            <person name="Weissenbacher-Lang C."/>
            <person name="Xu J."/>
            <person name="Upham N.S."/>
            <person name="Stajich J.E."/>
            <person name="Cuomo C.A."/>
            <person name="Cushion M.T."/>
            <person name="Kovacs J.A."/>
        </authorList>
    </citation>
    <scope>NUCLEOTIDE SEQUENCE</scope>
    <source>
        <strain evidence="10">2A</strain>
    </source>
</reference>
<dbReference type="Pfam" id="PF20662">
    <property type="entry name" value="COG4_C"/>
    <property type="match status" value="1"/>
</dbReference>
<gene>
    <name evidence="10" type="ORF">MERGE_001972</name>
</gene>
<evidence type="ECO:0000313" key="11">
    <source>
        <dbReference type="Proteomes" id="UP000663699"/>
    </source>
</evidence>
<protein>
    <recommendedName>
        <fullName evidence="3">Conserved oligomeric Golgi complex subunit 4</fullName>
    </recommendedName>
    <alternativeName>
        <fullName evidence="8">Component of oligomeric Golgi complex 4</fullName>
    </alternativeName>
</protein>
<proteinExistence type="inferred from homology"/>
<evidence type="ECO:0000256" key="8">
    <source>
        <dbReference type="ARBA" id="ARBA00031340"/>
    </source>
</evidence>
<sequence>MLVMELSALLDLEKIHANIAEFLGRLGEDVSSVHEISKSMREKKIQQIRLEWSIKYIKDVKILKEWIQNLYFAIDQRNWDLAAEYISKIRAIEAQVIEGRFAAAVIPTENIPMEPKLTLQDACDTLNTVCLKGFNQAAEVKDEKGMTRFFRLFPVIGKSKDGLNVYSEFISNIVIQKKQKLMSAMGTLGEKLIDTKVSMSYDLIMQDMFEYVANIINHHLPVIRQHYGCEDTLFVIEKIHKKCIEQCSMIIDSFWEERQLSLIQMYSFDFLIRSFSSTLFQESNSSSLVSQENKAIDIKNIDLLVEEVSCILNHWSLYHRFISVNCMEQKKNKVKDIGNDPDNMILATLKMPCYTRLCFIYERMELFFMRHSVEKAFQLDEQDTMSKPPSSSFVDDIMYILRKIVQRVLNTGNLVLLQNVLTGVKRIMEMDYTGIIQRRITVFQEKLNNQTFLKNQNYKNLKIDNDFISFIILLNNLDISQNYIERIVSEGIDKDLIKKKFPFESDLTIVFQPIQALLLLRDGLNELLKDGLNSLFLVYIKSRLKRILTDYFDKSTYIINSTIFNDLEKKQPIQQYFVQGWNLIMTNFKHQLTHENMNYLIKMSSDLIANWLEKAILNIKMNELGAIRLDKDISFISSYVISYGSYQSHESFAKVYEMIRILNWDFAQGPLSSGLLETLRFLSIYDVEMLLKRCKSPISNSTTNPLSDSL</sequence>
<dbReference type="Pfam" id="PF08318">
    <property type="entry name" value="COG4_m"/>
    <property type="match status" value="1"/>
</dbReference>
<comment type="subcellular location">
    <subcellularLocation>
        <location evidence="1">Golgi apparatus membrane</location>
        <topology evidence="1">Peripheral membrane protein</topology>
    </subcellularLocation>
</comment>
<organism evidence="10 11">
    <name type="scientific">Pneumocystis wakefieldiae</name>
    <dbReference type="NCBI Taxonomy" id="38082"/>
    <lineage>
        <taxon>Eukaryota</taxon>
        <taxon>Fungi</taxon>
        <taxon>Dikarya</taxon>
        <taxon>Ascomycota</taxon>
        <taxon>Taphrinomycotina</taxon>
        <taxon>Pneumocystomycetes</taxon>
        <taxon>Pneumocystaceae</taxon>
        <taxon>Pneumocystis</taxon>
    </lineage>
</organism>
<name>A0A899FKX7_9ASCO</name>
<dbReference type="Proteomes" id="UP000663699">
    <property type="component" value="Chromosome 3"/>
</dbReference>
<dbReference type="InterPro" id="IPR048680">
    <property type="entry name" value="COG4_N"/>
</dbReference>
<evidence type="ECO:0000256" key="6">
    <source>
        <dbReference type="ARBA" id="ARBA00023034"/>
    </source>
</evidence>
<dbReference type="EMBL" id="CP054534">
    <property type="protein sequence ID" value="QSL64670.1"/>
    <property type="molecule type" value="Genomic_DNA"/>
</dbReference>
<dbReference type="Pfam" id="PF20663">
    <property type="entry name" value="COG4_N"/>
    <property type="match status" value="1"/>
</dbReference>
<dbReference type="AlphaFoldDB" id="A0A899FKX7"/>
<dbReference type="SMART" id="SM00762">
    <property type="entry name" value="Cog4"/>
    <property type="match status" value="1"/>
</dbReference>
<dbReference type="GO" id="GO:0015031">
    <property type="term" value="P:protein transport"/>
    <property type="evidence" value="ECO:0007669"/>
    <property type="project" value="UniProtKB-KW"/>
</dbReference>
<accession>A0A899FKX7</accession>
<evidence type="ECO:0000256" key="1">
    <source>
        <dbReference type="ARBA" id="ARBA00004395"/>
    </source>
</evidence>
<evidence type="ECO:0000256" key="5">
    <source>
        <dbReference type="ARBA" id="ARBA00022927"/>
    </source>
</evidence>
<dbReference type="OrthoDB" id="47059at2759"/>
<dbReference type="InterPro" id="IPR048684">
    <property type="entry name" value="COG4_C"/>
</dbReference>
<comment type="similarity">
    <text evidence="2">Belongs to the COG4 family.</text>
</comment>
<keyword evidence="4" id="KW-0813">Transport</keyword>
<dbReference type="Gene3D" id="1.20.58.1970">
    <property type="match status" value="1"/>
</dbReference>
<evidence type="ECO:0000256" key="4">
    <source>
        <dbReference type="ARBA" id="ARBA00022448"/>
    </source>
</evidence>
<keyword evidence="5" id="KW-0653">Protein transport</keyword>
<evidence type="ECO:0000259" key="9">
    <source>
        <dbReference type="SMART" id="SM00762"/>
    </source>
</evidence>